<feature type="compositionally biased region" description="Gly residues" evidence="2">
    <location>
        <begin position="459"/>
        <end position="469"/>
    </location>
</feature>
<feature type="compositionally biased region" description="Low complexity" evidence="2">
    <location>
        <begin position="222"/>
        <end position="236"/>
    </location>
</feature>
<dbReference type="PANTHER" id="PTHR23248">
    <property type="entry name" value="PHOSPHOLIPID SCRAMBLASE-RELATED"/>
    <property type="match status" value="1"/>
</dbReference>
<accession>A0A8H6C8L3</accession>
<dbReference type="GO" id="GO:0017128">
    <property type="term" value="F:phospholipid scramblase activity"/>
    <property type="evidence" value="ECO:0007669"/>
    <property type="project" value="InterPro"/>
</dbReference>
<feature type="compositionally biased region" description="Polar residues" evidence="2">
    <location>
        <begin position="302"/>
        <end position="311"/>
    </location>
</feature>
<comment type="similarity">
    <text evidence="1">Belongs to the phospholipid scramblase family.</text>
</comment>
<gene>
    <name evidence="3" type="ORF">HO133_005392</name>
</gene>
<feature type="region of interest" description="Disordered" evidence="2">
    <location>
        <begin position="457"/>
        <end position="570"/>
    </location>
</feature>
<proteinExistence type="inferred from homology"/>
<feature type="compositionally biased region" description="Polar residues" evidence="2">
    <location>
        <begin position="73"/>
        <end position="90"/>
    </location>
</feature>
<sequence length="570" mass="61340">MPPFNIQPRTLQSSGSLLRAGFATSKSRYRALPPGPRGNVRRPPKPTPRQPQSSRLPQQERGQRQREAHESQENSPEAQKPKQSSVDTVSNALRDQDSQANNLLSPVHISEDPDGVLNERHPATSILSNSAIVVTRQLELMNVMLGFEQANKYVIMDPKGGHIGYMAERELGMGNMMARQMFTTHRSFTTHVFDRHGKEVLRFHRPFSWISSRIGIYDPVEESNSSPSPSTTIANIDRGSLTTEVNPDTAQISRLALEDMRIIGEAQQQWAPLRRKYNLFVHRQTQDSGATSGAPQYPPANQPLSNSQQLDLTPYNNKGKLDKFAYVDERFLSWDFSLLSNEGGLIGSVNRNFAGFGREIFTDTGVYALRMDSVGLTQEPTHLISQTGQQSVGFQNPNDSGMSLDQRAVMLATAVSVDFDYFSRKSGPGGMGFMPLWFPGMGGGGAAAEGAEAEAGAIEGSGDGAGGIAKGDSGDWTEGAVTGAGTMAGYEAMQRGTGRGGGDASPQAGQQDPNQPGYGQDQQQQPGQVGQDEDVWGNNDDPWGGRGGGGGDGGGDGGDGGGDLGDFDWF</sequence>
<dbReference type="EMBL" id="JACCJB010000021">
    <property type="protein sequence ID" value="KAF6218849.1"/>
    <property type="molecule type" value="Genomic_DNA"/>
</dbReference>
<dbReference type="PANTHER" id="PTHR23248:SF9">
    <property type="entry name" value="PHOSPHOLIPID SCRAMBLASE"/>
    <property type="match status" value="1"/>
</dbReference>
<feature type="region of interest" description="Disordered" evidence="2">
    <location>
        <begin position="1"/>
        <end position="90"/>
    </location>
</feature>
<feature type="compositionally biased region" description="Low complexity" evidence="2">
    <location>
        <begin position="50"/>
        <end position="59"/>
    </location>
</feature>
<dbReference type="GO" id="GO:0005886">
    <property type="term" value="C:plasma membrane"/>
    <property type="evidence" value="ECO:0007669"/>
    <property type="project" value="TreeGrafter"/>
</dbReference>
<feature type="compositionally biased region" description="Polar residues" evidence="2">
    <location>
        <begin position="7"/>
        <end position="16"/>
    </location>
</feature>
<feature type="region of interest" description="Disordered" evidence="2">
    <location>
        <begin position="285"/>
        <end position="311"/>
    </location>
</feature>
<evidence type="ECO:0000313" key="4">
    <source>
        <dbReference type="Proteomes" id="UP000593566"/>
    </source>
</evidence>
<dbReference type="RefSeq" id="XP_037148284.1">
    <property type="nucleotide sequence ID" value="XM_037296302.1"/>
</dbReference>
<evidence type="ECO:0000313" key="3">
    <source>
        <dbReference type="EMBL" id="KAF6218849.1"/>
    </source>
</evidence>
<feature type="compositionally biased region" description="Low complexity" evidence="2">
    <location>
        <begin position="509"/>
        <end position="530"/>
    </location>
</feature>
<organism evidence="3 4">
    <name type="scientific">Letharia lupina</name>
    <dbReference type="NCBI Taxonomy" id="560253"/>
    <lineage>
        <taxon>Eukaryota</taxon>
        <taxon>Fungi</taxon>
        <taxon>Dikarya</taxon>
        <taxon>Ascomycota</taxon>
        <taxon>Pezizomycotina</taxon>
        <taxon>Lecanoromycetes</taxon>
        <taxon>OSLEUM clade</taxon>
        <taxon>Lecanoromycetidae</taxon>
        <taxon>Lecanorales</taxon>
        <taxon>Lecanorineae</taxon>
        <taxon>Parmeliaceae</taxon>
        <taxon>Letharia</taxon>
    </lineage>
</organism>
<feature type="compositionally biased region" description="Basic and acidic residues" evidence="2">
    <location>
        <begin position="61"/>
        <end position="72"/>
    </location>
</feature>
<name>A0A8H6C8L3_9LECA</name>
<reference evidence="3 4" key="1">
    <citation type="journal article" date="2020" name="Genomics">
        <title>Complete, high-quality genomes from long-read metagenomic sequencing of two wolf lichen thalli reveals enigmatic genome architecture.</title>
        <authorList>
            <person name="McKenzie S.K."/>
            <person name="Walston R.F."/>
            <person name="Allen J.L."/>
        </authorList>
    </citation>
    <scope>NUCLEOTIDE SEQUENCE [LARGE SCALE GENOMIC DNA]</scope>
    <source>
        <strain evidence="3">WasteWater1</strain>
    </source>
</reference>
<dbReference type="Pfam" id="PF03803">
    <property type="entry name" value="Scramblase"/>
    <property type="match status" value="2"/>
</dbReference>
<evidence type="ECO:0008006" key="5">
    <source>
        <dbReference type="Google" id="ProtNLM"/>
    </source>
</evidence>
<protein>
    <recommendedName>
        <fullName evidence="5">Scramblase-domain-containing protein</fullName>
    </recommendedName>
</protein>
<evidence type="ECO:0000256" key="2">
    <source>
        <dbReference type="SAM" id="MobiDB-lite"/>
    </source>
</evidence>
<dbReference type="GeneID" id="59333798"/>
<evidence type="ECO:0000256" key="1">
    <source>
        <dbReference type="ARBA" id="ARBA00005350"/>
    </source>
</evidence>
<dbReference type="Proteomes" id="UP000593566">
    <property type="component" value="Unassembled WGS sequence"/>
</dbReference>
<dbReference type="AlphaFoldDB" id="A0A8H6C8L3"/>
<comment type="caution">
    <text evidence="3">The sequence shown here is derived from an EMBL/GenBank/DDBJ whole genome shotgun (WGS) entry which is preliminary data.</text>
</comment>
<dbReference type="InterPro" id="IPR005552">
    <property type="entry name" value="Scramblase"/>
</dbReference>
<feature type="compositionally biased region" description="Gly residues" evidence="2">
    <location>
        <begin position="544"/>
        <end position="564"/>
    </location>
</feature>
<feature type="region of interest" description="Disordered" evidence="2">
    <location>
        <begin position="221"/>
        <end position="240"/>
    </location>
</feature>
<keyword evidence="4" id="KW-1185">Reference proteome</keyword>